<organism evidence="5 6">
    <name type="scientific">Mycobacterium paraterrae</name>
    <dbReference type="NCBI Taxonomy" id="577492"/>
    <lineage>
        <taxon>Bacteria</taxon>
        <taxon>Bacillati</taxon>
        <taxon>Actinomycetota</taxon>
        <taxon>Actinomycetes</taxon>
        <taxon>Mycobacteriales</taxon>
        <taxon>Mycobacteriaceae</taxon>
        <taxon>Mycobacterium</taxon>
    </lineage>
</organism>
<comment type="similarity">
    <text evidence="1">Belongs to the FAD-binding monooxygenase family.</text>
</comment>
<protein>
    <submittedName>
        <fullName evidence="5">NAD(P)/FAD-dependent oxidoreductase</fullName>
    </submittedName>
</protein>
<sequence>MNGVSGREHLESEAGRWLAEFESALENCDTSRLASLFVDESYLRDSGALTFDYRQFHGRDALIDRLHKSVETVHPTNVRLAVDWPSPDVRDDPPVVTIFFTFEVRAGEAVGLLYGVPDPSSRFGFLGRALYTRLEKVRGTPHAEVHPRGRGFVAARAGENWLEARERQRAFKDAEPQVLIVGAGQAGAMTGACLKKLGVSYLIVDSNADAGDNWRKRYRSLTLHNPIEMNGFPLLPYPEHYPQYLSRDLVADWLKIYSSYFDLDIWFSTRFAGAGYDDGAGKWVATLISSAGHRRELHPQHIVLASGGIGGKPNIPDLPGLATFTGQTMHSSAFTDASAWVGKKAIVVGMGSSGHDIALDLASNSCNVTMIQRGPIMVQNIDTANQAYAGYFDGTPADQVDLHYGVGLIQPIRLAASKDYHARAKVMDADLLEGLRAAGVRLHDGYEEAGWLDLFLRTGGGYYLNAGASEAIIDGRISVMQAERIVSFVPGGIRLDDETVLVADLVVLATGYQNRQSEVEDWFGIDVARRIGPIARLDNEGEWANMWGQTAQRGLWFNGGGLNQVRPGSKVLTNLIKADLDGLIPSALRRNSERRTVEA</sequence>
<keyword evidence="4" id="KW-0560">Oxidoreductase</keyword>
<accession>A0ABY3VK32</accession>
<evidence type="ECO:0000313" key="6">
    <source>
        <dbReference type="Proteomes" id="UP001055336"/>
    </source>
</evidence>
<dbReference type="Gene3D" id="3.50.50.60">
    <property type="entry name" value="FAD/NAD(P)-binding domain"/>
    <property type="match status" value="1"/>
</dbReference>
<dbReference type="PANTHER" id="PTHR43539:SF68">
    <property type="entry name" value="FLAVIN-BINDING MONOOXYGENASE-LIKE PROTEIN (AFU_ORTHOLOGUE AFUA_4G09220)"/>
    <property type="match status" value="1"/>
</dbReference>
<name>A0ABY3VK32_9MYCO</name>
<evidence type="ECO:0000313" key="5">
    <source>
        <dbReference type="EMBL" id="UMB69622.1"/>
    </source>
</evidence>
<reference evidence="5" key="1">
    <citation type="submission" date="2022-08" db="EMBL/GenBank/DDBJ databases">
        <title>Whole genome sequencing of non-tuberculosis mycobacteria type-strains.</title>
        <authorList>
            <person name="Igarashi Y."/>
            <person name="Osugi A."/>
            <person name="Mitarai S."/>
        </authorList>
    </citation>
    <scope>NUCLEOTIDE SEQUENCE</scope>
    <source>
        <strain evidence="5">DSM 45127</strain>
    </source>
</reference>
<dbReference type="Proteomes" id="UP001055336">
    <property type="component" value="Chromosome"/>
</dbReference>
<dbReference type="SUPFAM" id="SSF51905">
    <property type="entry name" value="FAD/NAD(P)-binding domain"/>
    <property type="match status" value="2"/>
</dbReference>
<keyword evidence="6" id="KW-1185">Reference proteome</keyword>
<dbReference type="PANTHER" id="PTHR43539">
    <property type="entry name" value="FLAVIN-BINDING MONOOXYGENASE-LIKE PROTEIN (AFU_ORTHOLOGUE AFUA_4G09220)"/>
    <property type="match status" value="1"/>
</dbReference>
<dbReference type="EMBL" id="CP092488">
    <property type="protein sequence ID" value="UMB69622.1"/>
    <property type="molecule type" value="Genomic_DNA"/>
</dbReference>
<evidence type="ECO:0000256" key="1">
    <source>
        <dbReference type="ARBA" id="ARBA00010139"/>
    </source>
</evidence>
<dbReference type="InterPro" id="IPR020946">
    <property type="entry name" value="Flavin_mOase-like"/>
</dbReference>
<dbReference type="RefSeq" id="WP_240261353.1">
    <property type="nucleotide sequence ID" value="NZ_CP092488.2"/>
</dbReference>
<evidence type="ECO:0000256" key="4">
    <source>
        <dbReference type="ARBA" id="ARBA00023002"/>
    </source>
</evidence>
<keyword evidence="2" id="KW-0285">Flavoprotein</keyword>
<dbReference type="InterPro" id="IPR036188">
    <property type="entry name" value="FAD/NAD-bd_sf"/>
</dbReference>
<evidence type="ECO:0000256" key="2">
    <source>
        <dbReference type="ARBA" id="ARBA00022630"/>
    </source>
</evidence>
<dbReference type="Pfam" id="PF00743">
    <property type="entry name" value="FMO-like"/>
    <property type="match status" value="1"/>
</dbReference>
<keyword evidence="3" id="KW-0274">FAD</keyword>
<proteinExistence type="inferred from homology"/>
<dbReference type="InterPro" id="IPR050982">
    <property type="entry name" value="Auxin_biosynth/cation_transpt"/>
</dbReference>
<evidence type="ECO:0000256" key="3">
    <source>
        <dbReference type="ARBA" id="ARBA00022827"/>
    </source>
</evidence>
<gene>
    <name evidence="5" type="ORF">MKK62_25390</name>
</gene>